<dbReference type="OrthoDB" id="693865at2759"/>
<evidence type="ECO:0000256" key="1">
    <source>
        <dbReference type="ARBA" id="ARBA00022737"/>
    </source>
</evidence>
<proteinExistence type="predicted"/>
<organism evidence="3 4">
    <name type="scientific">Digitaria exilis</name>
    <dbReference type="NCBI Taxonomy" id="1010633"/>
    <lineage>
        <taxon>Eukaryota</taxon>
        <taxon>Viridiplantae</taxon>
        <taxon>Streptophyta</taxon>
        <taxon>Embryophyta</taxon>
        <taxon>Tracheophyta</taxon>
        <taxon>Spermatophyta</taxon>
        <taxon>Magnoliopsida</taxon>
        <taxon>Liliopsida</taxon>
        <taxon>Poales</taxon>
        <taxon>Poaceae</taxon>
        <taxon>PACMAD clade</taxon>
        <taxon>Panicoideae</taxon>
        <taxon>Panicodae</taxon>
        <taxon>Paniceae</taxon>
        <taxon>Anthephorinae</taxon>
        <taxon>Digitaria</taxon>
    </lineage>
</organism>
<comment type="caution">
    <text evidence="3">The sequence shown here is derived from an EMBL/GenBank/DDBJ whole genome shotgun (WGS) entry which is preliminary data.</text>
</comment>
<protein>
    <recommendedName>
        <fullName evidence="2">Disease resistance R13L4/SHOC-2-like LRR domain-containing protein</fullName>
    </recommendedName>
</protein>
<reference evidence="3" key="1">
    <citation type="submission" date="2020-07" db="EMBL/GenBank/DDBJ databases">
        <title>Genome sequence and genetic diversity analysis of an under-domesticated orphan crop, white fonio (Digitaria exilis).</title>
        <authorList>
            <person name="Bennetzen J.L."/>
            <person name="Chen S."/>
            <person name="Ma X."/>
            <person name="Wang X."/>
            <person name="Yssel A.E.J."/>
            <person name="Chaluvadi S.R."/>
            <person name="Johnson M."/>
            <person name="Gangashetty P."/>
            <person name="Hamidou F."/>
            <person name="Sanogo M.D."/>
            <person name="Zwaenepoel A."/>
            <person name="Wallace J."/>
            <person name="Van De Peer Y."/>
            <person name="Van Deynze A."/>
        </authorList>
    </citation>
    <scope>NUCLEOTIDE SEQUENCE</scope>
    <source>
        <tissue evidence="3">Leaves</tissue>
    </source>
</reference>
<gene>
    <name evidence="3" type="ORF">HU200_066901</name>
</gene>
<evidence type="ECO:0000313" key="3">
    <source>
        <dbReference type="EMBL" id="KAF8643372.1"/>
    </source>
</evidence>
<dbReference type="EMBL" id="JACEFO010003193">
    <property type="protein sequence ID" value="KAF8643372.1"/>
    <property type="molecule type" value="Genomic_DNA"/>
</dbReference>
<dbReference type="AlphaFoldDB" id="A0A835DSL9"/>
<keyword evidence="1" id="KW-0677">Repeat</keyword>
<feature type="domain" description="Disease resistance R13L4/SHOC-2-like LRR" evidence="2">
    <location>
        <begin position="4"/>
        <end position="131"/>
    </location>
</feature>
<accession>A0A835DSL9</accession>
<sequence length="224" mass="24772">MNSQLRQDDLQLLGALPVLRNVTLIVPYFGIVDDQPLVIDQPFRALKEFNFRLYTRRYLLAFTPGVMPKLQRLELPCRAPGDGFHIGLEHLTSLEHVTVSLCVDYGREKDGEDTEIKIRNAIGILANNPKLNLARSEDLVKPHRTFTTSQPSVYSFMANSISPIVPLLRGRGWPTGRLAGARGQRGGLAAPHALARQGDLAAPAEVARPKRLPSANIGLDRLLL</sequence>
<dbReference type="Pfam" id="PF23598">
    <property type="entry name" value="LRR_14"/>
    <property type="match status" value="1"/>
</dbReference>
<evidence type="ECO:0000259" key="2">
    <source>
        <dbReference type="Pfam" id="PF23598"/>
    </source>
</evidence>
<evidence type="ECO:0000313" key="4">
    <source>
        <dbReference type="Proteomes" id="UP000636709"/>
    </source>
</evidence>
<dbReference type="Proteomes" id="UP000636709">
    <property type="component" value="Unassembled WGS sequence"/>
</dbReference>
<dbReference type="InterPro" id="IPR055414">
    <property type="entry name" value="LRR_R13L4/SHOC2-like"/>
</dbReference>
<keyword evidence="4" id="KW-1185">Reference proteome</keyword>
<name>A0A835DSL9_9POAL</name>